<keyword evidence="2 3" id="KW-0802">TPR repeat</keyword>
<name>A0AAD1U7E6_EUPCR</name>
<feature type="compositionally biased region" description="Polar residues" evidence="4">
    <location>
        <begin position="233"/>
        <end position="254"/>
    </location>
</feature>
<feature type="repeat" description="TPR" evidence="3">
    <location>
        <begin position="181"/>
        <end position="214"/>
    </location>
</feature>
<dbReference type="InterPro" id="IPR011990">
    <property type="entry name" value="TPR-like_helical_dom_sf"/>
</dbReference>
<dbReference type="SMART" id="SM00028">
    <property type="entry name" value="TPR"/>
    <property type="match status" value="3"/>
</dbReference>
<feature type="region of interest" description="Disordered" evidence="4">
    <location>
        <begin position="1"/>
        <end position="40"/>
    </location>
</feature>
<keyword evidence="6" id="KW-1185">Reference proteome</keyword>
<proteinExistence type="predicted"/>
<organism evidence="5 6">
    <name type="scientific">Euplotes crassus</name>
    <dbReference type="NCBI Taxonomy" id="5936"/>
    <lineage>
        <taxon>Eukaryota</taxon>
        <taxon>Sar</taxon>
        <taxon>Alveolata</taxon>
        <taxon>Ciliophora</taxon>
        <taxon>Intramacronucleata</taxon>
        <taxon>Spirotrichea</taxon>
        <taxon>Hypotrichia</taxon>
        <taxon>Euplotida</taxon>
        <taxon>Euplotidae</taxon>
        <taxon>Moneuplotes</taxon>
    </lineage>
</organism>
<evidence type="ECO:0000256" key="1">
    <source>
        <dbReference type="ARBA" id="ARBA00022737"/>
    </source>
</evidence>
<dbReference type="Proteomes" id="UP001295684">
    <property type="component" value="Unassembled WGS sequence"/>
</dbReference>
<feature type="region of interest" description="Disordered" evidence="4">
    <location>
        <begin position="209"/>
        <end position="254"/>
    </location>
</feature>
<comment type="caution">
    <text evidence="5">The sequence shown here is derived from an EMBL/GenBank/DDBJ whole genome shotgun (WGS) entry which is preliminary data.</text>
</comment>
<evidence type="ECO:0000313" key="5">
    <source>
        <dbReference type="EMBL" id="CAI2362720.1"/>
    </source>
</evidence>
<evidence type="ECO:0008006" key="7">
    <source>
        <dbReference type="Google" id="ProtNLM"/>
    </source>
</evidence>
<accession>A0AAD1U7E6</accession>
<dbReference type="Gene3D" id="1.25.40.10">
    <property type="entry name" value="Tetratricopeptide repeat domain"/>
    <property type="match status" value="1"/>
</dbReference>
<sequence>MEKYSQSSRVEPTKGALVDNTAFKNNPNYNEMSQPDNKNNSKVFNREDLVKAGSFASVDSDFFKSLDDYKSDLLFNQTESILSKPPNIYRQTLDVDNLISVCSKKLKEDYTHKKALFIRASSLLKKNQVEDAINDCNTLIELDPENAGAFYIRGCCYQKNNDLEEAIEDYTTVLEIDPNHINAAYARGACENKRGNFDKAIEDYHMALEKDQERPTSPKQRASLQNKMGIEGFTSTINSQSDRNYSTQDQVQSN</sequence>
<dbReference type="SUPFAM" id="SSF48452">
    <property type="entry name" value="TPR-like"/>
    <property type="match status" value="1"/>
</dbReference>
<feature type="repeat" description="TPR" evidence="3">
    <location>
        <begin position="147"/>
        <end position="180"/>
    </location>
</feature>
<dbReference type="AlphaFoldDB" id="A0AAD1U7E6"/>
<evidence type="ECO:0000256" key="4">
    <source>
        <dbReference type="SAM" id="MobiDB-lite"/>
    </source>
</evidence>
<feature type="compositionally biased region" description="Polar residues" evidence="4">
    <location>
        <begin position="217"/>
        <end position="226"/>
    </location>
</feature>
<evidence type="ECO:0000256" key="3">
    <source>
        <dbReference type="PROSITE-ProRule" id="PRU00339"/>
    </source>
</evidence>
<feature type="compositionally biased region" description="Polar residues" evidence="4">
    <location>
        <begin position="22"/>
        <end position="40"/>
    </location>
</feature>
<protein>
    <recommendedName>
        <fullName evidence="7">Tetratricopeptide repeat protein</fullName>
    </recommendedName>
</protein>
<dbReference type="Pfam" id="PF13181">
    <property type="entry name" value="TPR_8"/>
    <property type="match status" value="1"/>
</dbReference>
<dbReference type="GO" id="GO:0046813">
    <property type="term" value="P:receptor-mediated virion attachment to host cell"/>
    <property type="evidence" value="ECO:0007669"/>
    <property type="project" value="TreeGrafter"/>
</dbReference>
<dbReference type="PROSITE" id="PS50293">
    <property type="entry name" value="TPR_REGION"/>
    <property type="match status" value="1"/>
</dbReference>
<feature type="compositionally biased region" description="Polar residues" evidence="4">
    <location>
        <begin position="1"/>
        <end position="10"/>
    </location>
</feature>
<dbReference type="PROSITE" id="PS50005">
    <property type="entry name" value="TPR"/>
    <property type="match status" value="2"/>
</dbReference>
<dbReference type="InterPro" id="IPR019734">
    <property type="entry name" value="TPR_rpt"/>
</dbReference>
<dbReference type="EMBL" id="CAMPGE010003872">
    <property type="protein sequence ID" value="CAI2362720.1"/>
    <property type="molecule type" value="Genomic_DNA"/>
</dbReference>
<gene>
    <name evidence="5" type="ORF">ECRASSUSDP1_LOCUS4046</name>
</gene>
<keyword evidence="1" id="KW-0677">Repeat</keyword>
<reference evidence="5" key="1">
    <citation type="submission" date="2023-07" db="EMBL/GenBank/DDBJ databases">
        <authorList>
            <consortium name="AG Swart"/>
            <person name="Singh M."/>
            <person name="Singh A."/>
            <person name="Seah K."/>
            <person name="Emmerich C."/>
        </authorList>
    </citation>
    <scope>NUCLEOTIDE SEQUENCE</scope>
    <source>
        <strain evidence="5">DP1</strain>
    </source>
</reference>
<dbReference type="PANTHER" id="PTHR44858:SF1">
    <property type="entry name" value="UDP-N-ACETYLGLUCOSAMINE--PEPTIDE N-ACETYLGLUCOSAMINYLTRANSFERASE SPINDLY-RELATED"/>
    <property type="match status" value="1"/>
</dbReference>
<dbReference type="InterPro" id="IPR050498">
    <property type="entry name" value="Ycf3"/>
</dbReference>
<evidence type="ECO:0000256" key="2">
    <source>
        <dbReference type="ARBA" id="ARBA00022803"/>
    </source>
</evidence>
<evidence type="ECO:0000313" key="6">
    <source>
        <dbReference type="Proteomes" id="UP001295684"/>
    </source>
</evidence>
<dbReference type="Pfam" id="PF00515">
    <property type="entry name" value="TPR_1"/>
    <property type="match status" value="1"/>
</dbReference>
<dbReference type="PANTHER" id="PTHR44858">
    <property type="entry name" value="TETRATRICOPEPTIDE REPEAT PROTEIN 6"/>
    <property type="match status" value="1"/>
</dbReference>